<dbReference type="GO" id="GO:0016491">
    <property type="term" value="F:oxidoreductase activity"/>
    <property type="evidence" value="ECO:0007669"/>
    <property type="project" value="UniProtKB-KW"/>
</dbReference>
<dbReference type="EMBL" id="JAGTJQ010000006">
    <property type="protein sequence ID" value="KAH7029800.1"/>
    <property type="molecule type" value="Genomic_DNA"/>
</dbReference>
<accession>A0A9P9BQ34</accession>
<comment type="similarity">
    <text evidence="1">Belongs to the NmrA-type oxidoreductase family. Isoflavone reductase subfamily.</text>
</comment>
<keyword evidence="2" id="KW-0521">NADP</keyword>
<dbReference type="InterPro" id="IPR036291">
    <property type="entry name" value="NAD(P)-bd_dom_sf"/>
</dbReference>
<reference evidence="5" key="1">
    <citation type="journal article" date="2021" name="Nat. Commun.">
        <title>Genetic determinants of endophytism in the Arabidopsis root mycobiome.</title>
        <authorList>
            <person name="Mesny F."/>
            <person name="Miyauchi S."/>
            <person name="Thiergart T."/>
            <person name="Pickel B."/>
            <person name="Atanasova L."/>
            <person name="Karlsson M."/>
            <person name="Huettel B."/>
            <person name="Barry K.W."/>
            <person name="Haridas S."/>
            <person name="Chen C."/>
            <person name="Bauer D."/>
            <person name="Andreopoulos W."/>
            <person name="Pangilinan J."/>
            <person name="LaButti K."/>
            <person name="Riley R."/>
            <person name="Lipzen A."/>
            <person name="Clum A."/>
            <person name="Drula E."/>
            <person name="Henrissat B."/>
            <person name="Kohler A."/>
            <person name="Grigoriev I.V."/>
            <person name="Martin F.M."/>
            <person name="Hacquard S."/>
        </authorList>
    </citation>
    <scope>NUCLEOTIDE SEQUENCE</scope>
    <source>
        <strain evidence="5">MPI-CAGE-CH-0230</strain>
    </source>
</reference>
<dbReference type="RefSeq" id="XP_046012088.1">
    <property type="nucleotide sequence ID" value="XM_046148280.1"/>
</dbReference>
<evidence type="ECO:0000256" key="3">
    <source>
        <dbReference type="ARBA" id="ARBA00023002"/>
    </source>
</evidence>
<sequence length="320" mass="35810">MGKVVIAAGGSALARVIIDKLVADDKHDILALVRSDINNYPSLPRVTWAQTTYEDKAELAELFRGAIAVLSFVGVLDPEAQLEKRLVDAAVEAGVPRFAPSEWAMGKNLETAIVNYSWYAGKLAMREYLRELNANGKVIEYCLFQPGIFLEFLSWPHRANKHIAPLPGHMLIEEHRIIAMEGHMDDEFSLTSVEDIAAVVAGALDYKGEWPVYGGISGQRLTYHDVQRIGEKVRGKSFQIDLVKKEDLEANVIKVDGLRTLEIRAIPKDQWESFTKIAIIGTLLSIHKGGWNVPGTWNELLPELKFVQLEELAQRLWGKQ</sequence>
<keyword evidence="6" id="KW-1185">Reference proteome</keyword>
<gene>
    <name evidence="5" type="ORF">B0I36DRAFT_135365</name>
</gene>
<dbReference type="OrthoDB" id="10000533at2759"/>
<name>A0A9P9BQ34_9PEZI</name>
<evidence type="ECO:0000259" key="4">
    <source>
        <dbReference type="Pfam" id="PF05368"/>
    </source>
</evidence>
<dbReference type="PANTHER" id="PTHR47706:SF4">
    <property type="entry name" value="NMRA-LIKE DOMAIN-CONTAINING PROTEIN"/>
    <property type="match status" value="1"/>
</dbReference>
<dbReference type="Pfam" id="PF05368">
    <property type="entry name" value="NmrA"/>
    <property type="match status" value="1"/>
</dbReference>
<dbReference type="InterPro" id="IPR008030">
    <property type="entry name" value="NmrA-like"/>
</dbReference>
<evidence type="ECO:0000256" key="2">
    <source>
        <dbReference type="ARBA" id="ARBA00022857"/>
    </source>
</evidence>
<feature type="domain" description="NmrA-like" evidence="4">
    <location>
        <begin position="5"/>
        <end position="252"/>
    </location>
</feature>
<proteinExistence type="inferred from homology"/>
<dbReference type="PANTHER" id="PTHR47706">
    <property type="entry name" value="NMRA-LIKE FAMILY PROTEIN"/>
    <property type="match status" value="1"/>
</dbReference>
<organism evidence="5 6">
    <name type="scientific">Microdochium trichocladiopsis</name>
    <dbReference type="NCBI Taxonomy" id="1682393"/>
    <lineage>
        <taxon>Eukaryota</taxon>
        <taxon>Fungi</taxon>
        <taxon>Dikarya</taxon>
        <taxon>Ascomycota</taxon>
        <taxon>Pezizomycotina</taxon>
        <taxon>Sordariomycetes</taxon>
        <taxon>Xylariomycetidae</taxon>
        <taxon>Xylariales</taxon>
        <taxon>Microdochiaceae</taxon>
        <taxon>Microdochium</taxon>
    </lineage>
</organism>
<dbReference type="Gene3D" id="3.40.50.720">
    <property type="entry name" value="NAD(P)-binding Rossmann-like Domain"/>
    <property type="match status" value="1"/>
</dbReference>
<dbReference type="SUPFAM" id="SSF51735">
    <property type="entry name" value="NAD(P)-binding Rossmann-fold domains"/>
    <property type="match status" value="1"/>
</dbReference>
<dbReference type="GeneID" id="70177826"/>
<evidence type="ECO:0000256" key="1">
    <source>
        <dbReference type="ARBA" id="ARBA00005725"/>
    </source>
</evidence>
<keyword evidence="3" id="KW-0560">Oxidoreductase</keyword>
<dbReference type="AlphaFoldDB" id="A0A9P9BQ34"/>
<dbReference type="InterPro" id="IPR051609">
    <property type="entry name" value="NmrA/Isoflavone_reductase-like"/>
</dbReference>
<evidence type="ECO:0000313" key="6">
    <source>
        <dbReference type="Proteomes" id="UP000756346"/>
    </source>
</evidence>
<evidence type="ECO:0000313" key="5">
    <source>
        <dbReference type="EMBL" id="KAH7029800.1"/>
    </source>
</evidence>
<comment type="caution">
    <text evidence="5">The sequence shown here is derived from an EMBL/GenBank/DDBJ whole genome shotgun (WGS) entry which is preliminary data.</text>
</comment>
<dbReference type="Proteomes" id="UP000756346">
    <property type="component" value="Unassembled WGS sequence"/>
</dbReference>
<protein>
    <recommendedName>
        <fullName evidence="4">NmrA-like domain-containing protein</fullName>
    </recommendedName>
</protein>